<accession>A0AAN7Y1N2</accession>
<protein>
    <submittedName>
        <fullName evidence="3">Uncharacterized protein</fullName>
    </submittedName>
</protein>
<evidence type="ECO:0000313" key="4">
    <source>
        <dbReference type="Proteomes" id="UP001346869"/>
    </source>
</evidence>
<dbReference type="AlphaFoldDB" id="A0AAN7Y1N2"/>
<name>A0AAN7Y1N2_ELEMC</name>
<sequence>MEEQPPALPVKKHSRSSRCSSVGSDCVMLSSVGLQHQNYTYNDVFAEPTDCHAAECPIHYDPSQHPARFFSAGTPPPVPKKKLARTLSLPGTNLHPLSPLSPLSPLQTHPQNFDNPLYMLAPIPNTFFREDTGEFIGSHNPLLHLSQLSFDTPDEHLPFLFSRFDDQRPQATRRMLGLRVHQQTDEASSAHTIHQHVNVQDVIAHFQAGNTLREDSSKLQTQDLSHPLKSDCSAATPAGGGSTQLETAHVNINLPSVQSLLQKGLSVSVERDLPHATLEDFVQVNSSLQCTDCEDYDRQVCALLLQILLGSKNLYDIVPRRLTSDLGTSF</sequence>
<feature type="region of interest" description="Disordered" evidence="2">
    <location>
        <begin position="214"/>
        <end position="240"/>
    </location>
</feature>
<evidence type="ECO:0000256" key="1">
    <source>
        <dbReference type="ARBA" id="ARBA00038349"/>
    </source>
</evidence>
<dbReference type="PANTHER" id="PTHR22972">
    <property type="entry name" value="SERINE/THREONINE PROTEIN KINASE"/>
    <property type="match status" value="1"/>
</dbReference>
<gene>
    <name evidence="3" type="ORF">PBY51_024761</name>
</gene>
<proteinExistence type="inferred from homology"/>
<reference evidence="3 4" key="1">
    <citation type="journal article" date="2023" name="Genes (Basel)">
        <title>Chromosome-Level Genome Assembly and Circadian Gene Repertoire of the Patagonia Blennie Eleginops maclovinus-The Closest Ancestral Proxy of Antarctic Cryonotothenioids.</title>
        <authorList>
            <person name="Cheng C.C."/>
            <person name="Rivera-Colon A.G."/>
            <person name="Minhas B.F."/>
            <person name="Wilson L."/>
            <person name="Rayamajhi N."/>
            <person name="Vargas-Chacoff L."/>
            <person name="Catchen J.M."/>
        </authorList>
    </citation>
    <scope>NUCLEOTIDE SEQUENCE [LARGE SCALE GENOMIC DNA]</scope>
    <source>
        <strain evidence="3">JMC-PN-2008</strain>
    </source>
</reference>
<dbReference type="InterPro" id="IPR051511">
    <property type="entry name" value="MitoQC_Scaffold_Kinases"/>
</dbReference>
<comment type="caution">
    <text evidence="3">The sequence shown here is derived from an EMBL/GenBank/DDBJ whole genome shotgun (WGS) entry which is preliminary data.</text>
</comment>
<feature type="region of interest" description="Disordered" evidence="2">
    <location>
        <begin position="1"/>
        <end position="22"/>
    </location>
</feature>
<dbReference type="PANTHER" id="PTHR22972:SF5">
    <property type="entry name" value="INACTIVE TYROSINE-PROTEIN KINASE PEAK1"/>
    <property type="match status" value="1"/>
</dbReference>
<reference evidence="3 4" key="2">
    <citation type="journal article" date="2023" name="Mol. Biol. Evol.">
        <title>Genomics of Secondarily Temperate Adaptation in the Only Non-Antarctic Icefish.</title>
        <authorList>
            <person name="Rivera-Colon A.G."/>
            <person name="Rayamajhi N."/>
            <person name="Minhas B.F."/>
            <person name="Madrigal G."/>
            <person name="Bilyk K.T."/>
            <person name="Yoon V."/>
            <person name="Hune M."/>
            <person name="Gregory S."/>
            <person name="Cheng C.H.C."/>
            <person name="Catchen J.M."/>
        </authorList>
    </citation>
    <scope>NUCLEOTIDE SEQUENCE [LARGE SCALE GENOMIC DNA]</scope>
    <source>
        <strain evidence="3">JMC-PN-2008</strain>
    </source>
</reference>
<organism evidence="3 4">
    <name type="scientific">Eleginops maclovinus</name>
    <name type="common">Patagonian blennie</name>
    <name type="synonym">Eleginus maclovinus</name>
    <dbReference type="NCBI Taxonomy" id="56733"/>
    <lineage>
        <taxon>Eukaryota</taxon>
        <taxon>Metazoa</taxon>
        <taxon>Chordata</taxon>
        <taxon>Craniata</taxon>
        <taxon>Vertebrata</taxon>
        <taxon>Euteleostomi</taxon>
        <taxon>Actinopterygii</taxon>
        <taxon>Neopterygii</taxon>
        <taxon>Teleostei</taxon>
        <taxon>Neoteleostei</taxon>
        <taxon>Acanthomorphata</taxon>
        <taxon>Eupercaria</taxon>
        <taxon>Perciformes</taxon>
        <taxon>Notothenioidei</taxon>
        <taxon>Eleginopidae</taxon>
        <taxon>Eleginops</taxon>
    </lineage>
</organism>
<dbReference type="EMBL" id="JAUZQC010000006">
    <property type="protein sequence ID" value="KAK5870100.1"/>
    <property type="molecule type" value="Genomic_DNA"/>
</dbReference>
<comment type="similarity">
    <text evidence="1">Belongs to the protein kinase superfamily.</text>
</comment>
<keyword evidence="4" id="KW-1185">Reference proteome</keyword>
<dbReference type="Proteomes" id="UP001346869">
    <property type="component" value="Unassembled WGS sequence"/>
</dbReference>
<evidence type="ECO:0000313" key="3">
    <source>
        <dbReference type="EMBL" id="KAK5870100.1"/>
    </source>
</evidence>
<evidence type="ECO:0000256" key="2">
    <source>
        <dbReference type="SAM" id="MobiDB-lite"/>
    </source>
</evidence>
<dbReference type="GO" id="GO:0004672">
    <property type="term" value="F:protein kinase activity"/>
    <property type="evidence" value="ECO:0007669"/>
    <property type="project" value="TreeGrafter"/>
</dbReference>